<dbReference type="AlphaFoldDB" id="A0A7X9FPV3"/>
<keyword evidence="1" id="KW-0472">Membrane</keyword>
<accession>A0A7X9FPV3</accession>
<comment type="caution">
    <text evidence="2">The sequence shown here is derived from an EMBL/GenBank/DDBJ whole genome shotgun (WGS) entry which is preliminary data.</text>
</comment>
<evidence type="ECO:0000313" key="3">
    <source>
        <dbReference type="Proteomes" id="UP000524246"/>
    </source>
</evidence>
<keyword evidence="1" id="KW-0812">Transmembrane</keyword>
<proteinExistence type="predicted"/>
<feature type="transmembrane region" description="Helical" evidence="1">
    <location>
        <begin position="42"/>
        <end position="63"/>
    </location>
</feature>
<sequence length="77" mass="8213">MTVKKLKKKVNFAYIHKLTAGVSLLALIVIIGAGIMGEARTITIAYRACAAIIVIGIISRIVLKILCANEEMNSGKA</sequence>
<keyword evidence="1" id="KW-1133">Transmembrane helix</keyword>
<evidence type="ECO:0000256" key="1">
    <source>
        <dbReference type="SAM" id="Phobius"/>
    </source>
</evidence>
<organism evidence="2 3">
    <name type="scientific">SAR324 cluster bacterium</name>
    <dbReference type="NCBI Taxonomy" id="2024889"/>
    <lineage>
        <taxon>Bacteria</taxon>
        <taxon>Deltaproteobacteria</taxon>
        <taxon>SAR324 cluster</taxon>
    </lineage>
</organism>
<evidence type="ECO:0000313" key="2">
    <source>
        <dbReference type="EMBL" id="NMC62087.1"/>
    </source>
</evidence>
<feature type="transmembrane region" description="Helical" evidence="1">
    <location>
        <begin position="12"/>
        <end position="36"/>
    </location>
</feature>
<dbReference type="EMBL" id="JAAZON010000112">
    <property type="protein sequence ID" value="NMC62087.1"/>
    <property type="molecule type" value="Genomic_DNA"/>
</dbReference>
<protein>
    <submittedName>
        <fullName evidence="2">Uncharacterized protein</fullName>
    </submittedName>
</protein>
<dbReference type="Proteomes" id="UP000524246">
    <property type="component" value="Unassembled WGS sequence"/>
</dbReference>
<name>A0A7X9FPV3_9DELT</name>
<gene>
    <name evidence="2" type="ORF">GYA55_02865</name>
</gene>
<reference evidence="2 3" key="1">
    <citation type="journal article" date="2020" name="Biotechnol. Biofuels">
        <title>New insights from the biogas microbiome by comprehensive genome-resolved metagenomics of nearly 1600 species originating from multiple anaerobic digesters.</title>
        <authorList>
            <person name="Campanaro S."/>
            <person name="Treu L."/>
            <person name="Rodriguez-R L.M."/>
            <person name="Kovalovszki A."/>
            <person name="Ziels R.M."/>
            <person name="Maus I."/>
            <person name="Zhu X."/>
            <person name="Kougias P.G."/>
            <person name="Basile A."/>
            <person name="Luo G."/>
            <person name="Schluter A."/>
            <person name="Konstantinidis K.T."/>
            <person name="Angelidaki I."/>
        </authorList>
    </citation>
    <scope>NUCLEOTIDE SEQUENCE [LARGE SCALE GENOMIC DNA]</scope>
    <source>
        <strain evidence="2">AS27yjCOA_65</strain>
    </source>
</reference>